<comment type="caution">
    <text evidence="2">The sequence shown here is derived from an EMBL/GenBank/DDBJ whole genome shotgun (WGS) entry which is preliminary data.</text>
</comment>
<gene>
    <name evidence="2" type="ORF">OUZ56_007363</name>
</gene>
<feature type="compositionally biased region" description="Basic and acidic residues" evidence="1">
    <location>
        <begin position="77"/>
        <end position="88"/>
    </location>
</feature>
<keyword evidence="3" id="KW-1185">Reference proteome</keyword>
<feature type="compositionally biased region" description="Basic and acidic residues" evidence="1">
    <location>
        <begin position="99"/>
        <end position="108"/>
    </location>
</feature>
<feature type="compositionally biased region" description="Basic and acidic residues" evidence="1">
    <location>
        <begin position="117"/>
        <end position="128"/>
    </location>
</feature>
<sequence length="342" mass="38430">MVVRETSSLNYEVKLPRARKSEIVHVVSIGSPEVTDKPNEENFLGDTLPVTPPLEGSQRPVTTEPRRGKGPIGGLRQQREEKGERTARLEAIQEEPEEKEGVDLEISRPEPQAPEQSRGKERRSERSRKQPKRYGNPITFSPLMLLLTLLCEAMPCGASPRERFVMSGVVFQNLGEVNFSDWEWVVVTEVSFRQVEATLGHLGQWLAEKLTQHEGGPLNEDFKIGNRIKEQLTERATGCLEELGVVKSRFNPLKEAISGKQQRTKRGLIDAGGSALKWLFGVATDRELEELSKHLDSLSKETSGIVSTLAEQATLVNESLWELHEHTVVLSQFERAHQTLEK</sequence>
<name>A0ABR0A9Q5_9CRUS</name>
<accession>A0ABR0A9Q5</accession>
<evidence type="ECO:0000256" key="1">
    <source>
        <dbReference type="SAM" id="MobiDB-lite"/>
    </source>
</evidence>
<proteinExistence type="predicted"/>
<organism evidence="2 3">
    <name type="scientific">Daphnia magna</name>
    <dbReference type="NCBI Taxonomy" id="35525"/>
    <lineage>
        <taxon>Eukaryota</taxon>
        <taxon>Metazoa</taxon>
        <taxon>Ecdysozoa</taxon>
        <taxon>Arthropoda</taxon>
        <taxon>Crustacea</taxon>
        <taxon>Branchiopoda</taxon>
        <taxon>Diplostraca</taxon>
        <taxon>Cladocera</taxon>
        <taxon>Anomopoda</taxon>
        <taxon>Daphniidae</taxon>
        <taxon>Daphnia</taxon>
    </lineage>
</organism>
<dbReference type="Proteomes" id="UP001234178">
    <property type="component" value="Unassembled WGS sequence"/>
</dbReference>
<reference evidence="2 3" key="1">
    <citation type="journal article" date="2023" name="Nucleic Acids Res.">
        <title>The hologenome of Daphnia magna reveals possible DNA methylation and microbiome-mediated evolution of the host genome.</title>
        <authorList>
            <person name="Chaturvedi A."/>
            <person name="Li X."/>
            <person name="Dhandapani V."/>
            <person name="Marshall H."/>
            <person name="Kissane S."/>
            <person name="Cuenca-Cambronero M."/>
            <person name="Asole G."/>
            <person name="Calvet F."/>
            <person name="Ruiz-Romero M."/>
            <person name="Marangio P."/>
            <person name="Guigo R."/>
            <person name="Rago D."/>
            <person name="Mirbahai L."/>
            <person name="Eastwood N."/>
            <person name="Colbourne J.K."/>
            <person name="Zhou J."/>
            <person name="Mallon E."/>
            <person name="Orsini L."/>
        </authorList>
    </citation>
    <scope>NUCLEOTIDE SEQUENCE [LARGE SCALE GENOMIC DNA]</scope>
    <source>
        <strain evidence="2">LRV0_1</strain>
    </source>
</reference>
<dbReference type="EMBL" id="JAOYFB010000037">
    <property type="protein sequence ID" value="KAK4021874.1"/>
    <property type="molecule type" value="Genomic_DNA"/>
</dbReference>
<feature type="region of interest" description="Disordered" evidence="1">
    <location>
        <begin position="32"/>
        <end position="135"/>
    </location>
</feature>
<evidence type="ECO:0000313" key="3">
    <source>
        <dbReference type="Proteomes" id="UP001234178"/>
    </source>
</evidence>
<evidence type="ECO:0000313" key="2">
    <source>
        <dbReference type="EMBL" id="KAK4021874.1"/>
    </source>
</evidence>
<protein>
    <submittedName>
        <fullName evidence="2">Uncharacterized protein</fullName>
    </submittedName>
</protein>